<dbReference type="Gene3D" id="2.60.410.10">
    <property type="entry name" value="D-Ala-D-Ala carboxypeptidase, C-terminal domain"/>
    <property type="match status" value="1"/>
</dbReference>
<dbReference type="STRING" id="1120996.SAMN02746066_01268"/>
<evidence type="ECO:0000256" key="9">
    <source>
        <dbReference type="ARBA" id="ARBA00022960"/>
    </source>
</evidence>
<feature type="active site" description="Acyl-ester intermediate" evidence="13">
    <location>
        <position position="113"/>
    </location>
</feature>
<evidence type="ECO:0000256" key="16">
    <source>
        <dbReference type="SAM" id="Phobius"/>
    </source>
</evidence>
<keyword evidence="10" id="KW-0573">Peptidoglycan synthesis</keyword>
<keyword evidence="9" id="KW-0133">Cell shape</keyword>
<keyword evidence="16" id="KW-1133">Transmembrane helix</keyword>
<evidence type="ECO:0000256" key="12">
    <source>
        <dbReference type="ARBA" id="ARBA00034000"/>
    </source>
</evidence>
<reference evidence="18 19" key="1">
    <citation type="submission" date="2016-11" db="EMBL/GenBank/DDBJ databases">
        <authorList>
            <person name="Jaros S."/>
            <person name="Januszkiewicz K."/>
            <person name="Wedrychowicz H."/>
        </authorList>
    </citation>
    <scope>NUCLEOTIDE SEQUENCE [LARGE SCALE GENOMIC DNA]</scope>
    <source>
        <strain evidence="18 19">DSM 15930</strain>
    </source>
</reference>
<dbReference type="GO" id="GO:0008360">
    <property type="term" value="P:regulation of cell shape"/>
    <property type="evidence" value="ECO:0007669"/>
    <property type="project" value="UniProtKB-KW"/>
</dbReference>
<dbReference type="InterPro" id="IPR037167">
    <property type="entry name" value="Peptidase_S11_C_sf"/>
</dbReference>
<name>A0A1M7H3E1_9FIRM</name>
<feature type="active site" description="Proton acceptor" evidence="13">
    <location>
        <position position="116"/>
    </location>
</feature>
<keyword evidence="6" id="KW-0645">Protease</keyword>
<dbReference type="PRINTS" id="PR00725">
    <property type="entry name" value="DADACBPTASE1"/>
</dbReference>
<dbReference type="InterPro" id="IPR001967">
    <property type="entry name" value="Peptidase_S11_N"/>
</dbReference>
<keyword evidence="7" id="KW-0732">Signal</keyword>
<keyword evidence="16" id="KW-0472">Membrane</keyword>
<dbReference type="SUPFAM" id="SSF69189">
    <property type="entry name" value="Penicillin-binding protein associated domain"/>
    <property type="match status" value="1"/>
</dbReference>
<evidence type="ECO:0000256" key="13">
    <source>
        <dbReference type="PIRSR" id="PIRSR618044-1"/>
    </source>
</evidence>
<evidence type="ECO:0000256" key="8">
    <source>
        <dbReference type="ARBA" id="ARBA00022801"/>
    </source>
</evidence>
<dbReference type="AlphaFoldDB" id="A0A1M7H3E1"/>
<evidence type="ECO:0000256" key="5">
    <source>
        <dbReference type="ARBA" id="ARBA00022645"/>
    </source>
</evidence>
<feature type="active site" evidence="13">
    <location>
        <position position="168"/>
    </location>
</feature>
<dbReference type="UniPathway" id="UPA00219"/>
<gene>
    <name evidence="18" type="ORF">SAMN02746066_01268</name>
</gene>
<sequence length="441" mass="50001">MRKKITSIIICIIAIAVIAMLYYPMVEEQVKGWPQYKQPKDAVTYTMNRNENRLSQIDYQDDLIIEEVATVTKPIIDEKANIQLNARAACLMDASTNRVLYGKEVDKEMPMASTTKIMTLIVTLENANLEDVVTVSKNAARQPDVQLNMQTGNQFRLEDLLYSLMLESHNDTAVAIAEHVGGSVEGFAQMMNEKAKELGCTHTNFVTPNGLDSSTEEHYTTARELGIIASYAIKNKKFLEITNTPNWSFKELKTGSSYAVSNKDRFLYIYDGAIGIKTGFTNKAGYCFVGAVDKEDRTFVSVVLASGWPPNKNYKWSDTTKLMDYGTENYKVQEIFDDTKLYDPIFVRKGKESYADLYCEGSLQLLLSSQDEVKVVYEITKEVEAPVKPDEQVGVARYYVNDELVKTFPIKTSTSIEKIDHEFTWNQVLNLWFAVKTNMEE</sequence>
<keyword evidence="19" id="KW-1185">Reference proteome</keyword>
<keyword evidence="5 18" id="KW-0121">Carboxypeptidase</keyword>
<dbReference type="SUPFAM" id="SSF56601">
    <property type="entry name" value="beta-lactamase/transpeptidase-like"/>
    <property type="match status" value="1"/>
</dbReference>
<feature type="transmembrane region" description="Helical" evidence="16">
    <location>
        <begin position="7"/>
        <end position="25"/>
    </location>
</feature>
<evidence type="ECO:0000256" key="4">
    <source>
        <dbReference type="ARBA" id="ARBA00012448"/>
    </source>
</evidence>
<evidence type="ECO:0000256" key="7">
    <source>
        <dbReference type="ARBA" id="ARBA00022729"/>
    </source>
</evidence>
<dbReference type="RefSeq" id="WP_073284743.1">
    <property type="nucleotide sequence ID" value="NZ_FRCP01000007.1"/>
</dbReference>
<accession>A0A1M7H3E1</accession>
<proteinExistence type="inferred from homology"/>
<protein>
    <recommendedName>
        <fullName evidence="4">serine-type D-Ala-D-Ala carboxypeptidase</fullName>
        <ecNumber evidence="4">3.4.16.4</ecNumber>
    </recommendedName>
</protein>
<dbReference type="InterPro" id="IPR012338">
    <property type="entry name" value="Beta-lactam/transpept-like"/>
</dbReference>
<evidence type="ECO:0000259" key="17">
    <source>
        <dbReference type="SMART" id="SM00936"/>
    </source>
</evidence>
<evidence type="ECO:0000313" key="18">
    <source>
        <dbReference type="EMBL" id="SHM23041.1"/>
    </source>
</evidence>
<dbReference type="GO" id="GO:0009252">
    <property type="term" value="P:peptidoglycan biosynthetic process"/>
    <property type="evidence" value="ECO:0007669"/>
    <property type="project" value="UniProtKB-UniPathway"/>
</dbReference>
<comment type="function">
    <text evidence="1">Removes C-terminal D-alanyl residues from sugar-peptide cell wall precursors.</text>
</comment>
<dbReference type="SMART" id="SM00936">
    <property type="entry name" value="PBP5_C"/>
    <property type="match status" value="1"/>
</dbReference>
<evidence type="ECO:0000256" key="3">
    <source>
        <dbReference type="ARBA" id="ARBA00007164"/>
    </source>
</evidence>
<dbReference type="EMBL" id="FRCP01000007">
    <property type="protein sequence ID" value="SHM23041.1"/>
    <property type="molecule type" value="Genomic_DNA"/>
</dbReference>
<evidence type="ECO:0000256" key="10">
    <source>
        <dbReference type="ARBA" id="ARBA00022984"/>
    </source>
</evidence>
<comment type="catalytic activity">
    <reaction evidence="12">
        <text>Preferential cleavage: (Ac)2-L-Lys-D-Ala-|-D-Ala. Also transpeptidation of peptidyl-alanyl moieties that are N-acyl substituents of D-alanine.</text>
        <dbReference type="EC" id="3.4.16.4"/>
    </reaction>
</comment>
<dbReference type="Proteomes" id="UP000184038">
    <property type="component" value="Unassembled WGS sequence"/>
</dbReference>
<comment type="similarity">
    <text evidence="3 15">Belongs to the peptidase S11 family.</text>
</comment>
<dbReference type="GO" id="GO:0009002">
    <property type="term" value="F:serine-type D-Ala-D-Ala carboxypeptidase activity"/>
    <property type="evidence" value="ECO:0007669"/>
    <property type="project" value="UniProtKB-EC"/>
</dbReference>
<keyword evidence="8" id="KW-0378">Hydrolase</keyword>
<organism evidence="18 19">
    <name type="scientific">Anaerosporobacter mobilis DSM 15930</name>
    <dbReference type="NCBI Taxonomy" id="1120996"/>
    <lineage>
        <taxon>Bacteria</taxon>
        <taxon>Bacillati</taxon>
        <taxon>Bacillota</taxon>
        <taxon>Clostridia</taxon>
        <taxon>Lachnospirales</taxon>
        <taxon>Lachnospiraceae</taxon>
        <taxon>Anaerosporobacter</taxon>
    </lineage>
</organism>
<dbReference type="GO" id="GO:0071555">
    <property type="term" value="P:cell wall organization"/>
    <property type="evidence" value="ECO:0007669"/>
    <property type="project" value="UniProtKB-KW"/>
</dbReference>
<keyword evidence="11" id="KW-0961">Cell wall biogenesis/degradation</keyword>
<feature type="domain" description="Peptidase S11 D-Ala-D-Ala carboxypeptidase A C-terminal" evidence="17">
    <location>
        <begin position="330"/>
        <end position="418"/>
    </location>
</feature>
<dbReference type="InterPro" id="IPR015956">
    <property type="entry name" value="Peniciliin-bd_prot_C_sf"/>
</dbReference>
<evidence type="ECO:0000256" key="2">
    <source>
        <dbReference type="ARBA" id="ARBA00004752"/>
    </source>
</evidence>
<dbReference type="PANTHER" id="PTHR21581:SF33">
    <property type="entry name" value="D-ALANYL-D-ALANINE CARBOXYPEPTIDASE DACB"/>
    <property type="match status" value="1"/>
</dbReference>
<dbReference type="InterPro" id="IPR012907">
    <property type="entry name" value="Peptidase_S11_C"/>
</dbReference>
<dbReference type="Gene3D" id="3.40.710.10">
    <property type="entry name" value="DD-peptidase/beta-lactamase superfamily"/>
    <property type="match status" value="1"/>
</dbReference>
<dbReference type="OrthoDB" id="9791132at2"/>
<dbReference type="PANTHER" id="PTHR21581">
    <property type="entry name" value="D-ALANYL-D-ALANINE CARBOXYPEPTIDASE"/>
    <property type="match status" value="1"/>
</dbReference>
<evidence type="ECO:0000256" key="1">
    <source>
        <dbReference type="ARBA" id="ARBA00003217"/>
    </source>
</evidence>
<comment type="pathway">
    <text evidence="2">Cell wall biogenesis; peptidoglycan biosynthesis.</text>
</comment>
<evidence type="ECO:0000256" key="15">
    <source>
        <dbReference type="RuleBase" id="RU004016"/>
    </source>
</evidence>
<dbReference type="Pfam" id="PF00768">
    <property type="entry name" value="Peptidase_S11"/>
    <property type="match status" value="1"/>
</dbReference>
<evidence type="ECO:0000256" key="6">
    <source>
        <dbReference type="ARBA" id="ARBA00022670"/>
    </source>
</evidence>
<evidence type="ECO:0000256" key="11">
    <source>
        <dbReference type="ARBA" id="ARBA00023316"/>
    </source>
</evidence>
<feature type="binding site" evidence="14">
    <location>
        <position position="277"/>
    </location>
    <ligand>
        <name>substrate</name>
    </ligand>
</feature>
<keyword evidence="16" id="KW-0812">Transmembrane</keyword>
<dbReference type="GO" id="GO:0006508">
    <property type="term" value="P:proteolysis"/>
    <property type="evidence" value="ECO:0007669"/>
    <property type="project" value="UniProtKB-KW"/>
</dbReference>
<dbReference type="InterPro" id="IPR018044">
    <property type="entry name" value="Peptidase_S11"/>
</dbReference>
<evidence type="ECO:0000256" key="14">
    <source>
        <dbReference type="PIRSR" id="PIRSR618044-2"/>
    </source>
</evidence>
<dbReference type="Pfam" id="PF07943">
    <property type="entry name" value="PBP5_C"/>
    <property type="match status" value="1"/>
</dbReference>
<dbReference type="EC" id="3.4.16.4" evidence="4"/>
<evidence type="ECO:0000313" key="19">
    <source>
        <dbReference type="Proteomes" id="UP000184038"/>
    </source>
</evidence>